<dbReference type="GO" id="GO:0010507">
    <property type="term" value="P:negative regulation of autophagy"/>
    <property type="evidence" value="ECO:0007669"/>
    <property type="project" value="TreeGrafter"/>
</dbReference>
<feature type="non-terminal residue" evidence="4">
    <location>
        <position position="366"/>
    </location>
</feature>
<feature type="compositionally biased region" description="Basic and acidic residues" evidence="3">
    <location>
        <begin position="37"/>
        <end position="48"/>
    </location>
</feature>
<accession>A0A8J7T8S7</accession>
<dbReference type="InterPro" id="IPR024130">
    <property type="entry name" value="DAP1/DAPL1"/>
</dbReference>
<feature type="region of interest" description="Disordered" evidence="3">
    <location>
        <begin position="333"/>
        <end position="366"/>
    </location>
</feature>
<feature type="compositionally biased region" description="Basic and acidic residues" evidence="3">
    <location>
        <begin position="1"/>
        <end position="13"/>
    </location>
</feature>
<proteinExistence type="inferred from homology"/>
<feature type="compositionally biased region" description="Basic residues" evidence="3">
    <location>
        <begin position="357"/>
        <end position="366"/>
    </location>
</feature>
<dbReference type="GO" id="GO:0006417">
    <property type="term" value="P:regulation of translation"/>
    <property type="evidence" value="ECO:0007669"/>
    <property type="project" value="UniProtKB-KW"/>
</dbReference>
<dbReference type="EMBL" id="JAAWVO010013367">
    <property type="protein sequence ID" value="MBN3313961.1"/>
    <property type="molecule type" value="Genomic_DNA"/>
</dbReference>
<dbReference type="GO" id="GO:0097190">
    <property type="term" value="P:apoptotic signaling pathway"/>
    <property type="evidence" value="ECO:0007669"/>
    <property type="project" value="TreeGrafter"/>
</dbReference>
<name>A0A8J7T8S7_ATRSP</name>
<sequence>MSSPPKEKVETKAGHLPAVKAGGMRIVQKHQGSGESAQDRDKDSKEYESSSSEVSPGHLKNQSVEFHHTVQWPDLSPTEGGVLPPGRGTPRTGLSSPEVSSQAQSVVGVCGLSNTGTSSNPPEEPVTPGSLPRRVSPPESPSCPDSPSTRCLNEHGLLVWIFVFAYNMPSSTHNMPCERESGRSAEGTAAPSLPGAMCTGSLYRLSSCGCACLFPFFRTLRWAGALLKREKSQDITITCTLFLWLVFCHSLGKPLVIRPDVIDLQMDRGSLIPTWLLMLGCLAYQRLPFKFKHMLPSRPKAEALILCHALMQSPPKPTLIISGAVAKGDKDFPPAAAQVAHQKPQPSVEKLPPSHHINQHIHQPRK</sequence>
<feature type="compositionally biased region" description="Polar residues" evidence="3">
    <location>
        <begin position="112"/>
        <end position="121"/>
    </location>
</feature>
<feature type="compositionally biased region" description="Polar residues" evidence="3">
    <location>
        <begin position="92"/>
        <end position="105"/>
    </location>
</feature>
<evidence type="ECO:0000256" key="2">
    <source>
        <dbReference type="ARBA" id="ARBA00038025"/>
    </source>
</evidence>
<evidence type="ECO:0000313" key="5">
    <source>
        <dbReference type="Proteomes" id="UP000736164"/>
    </source>
</evidence>
<evidence type="ECO:0000256" key="1">
    <source>
        <dbReference type="ARBA" id="ARBA00022845"/>
    </source>
</evidence>
<feature type="region of interest" description="Disordered" evidence="3">
    <location>
        <begin position="1"/>
        <end position="148"/>
    </location>
</feature>
<dbReference type="GO" id="GO:0070513">
    <property type="term" value="F:death domain binding"/>
    <property type="evidence" value="ECO:0007669"/>
    <property type="project" value="TreeGrafter"/>
</dbReference>
<dbReference type="GO" id="GO:0034198">
    <property type="term" value="P:cellular response to amino acid starvation"/>
    <property type="evidence" value="ECO:0007669"/>
    <property type="project" value="TreeGrafter"/>
</dbReference>
<protein>
    <submittedName>
        <fullName evidence="4">DAP1 protein</fullName>
    </submittedName>
</protein>
<comment type="caution">
    <text evidence="4">The sequence shown here is derived from an EMBL/GenBank/DDBJ whole genome shotgun (WGS) entry which is preliminary data.</text>
</comment>
<comment type="similarity">
    <text evidence="2">Belongs to the DAP-DAPL1 family.</text>
</comment>
<keyword evidence="1" id="KW-0810">Translation regulation</keyword>
<gene>
    <name evidence="4" type="primary">Dap_0</name>
    <name evidence="4" type="ORF">GTO95_0005205</name>
</gene>
<dbReference type="Proteomes" id="UP000736164">
    <property type="component" value="Unassembled WGS sequence"/>
</dbReference>
<dbReference type="PANTHER" id="PTHR13177">
    <property type="entry name" value="DEATH-ASSOCIATED PROTEIN 1"/>
    <property type="match status" value="1"/>
</dbReference>
<feature type="non-terminal residue" evidence="4">
    <location>
        <position position="1"/>
    </location>
</feature>
<dbReference type="AlphaFoldDB" id="A0A8J7T8S7"/>
<evidence type="ECO:0000256" key="3">
    <source>
        <dbReference type="SAM" id="MobiDB-lite"/>
    </source>
</evidence>
<dbReference type="Pfam" id="PF15228">
    <property type="entry name" value="DAP"/>
    <property type="match status" value="2"/>
</dbReference>
<reference evidence="4" key="1">
    <citation type="journal article" date="2021" name="Cell">
        <title>Tracing the genetic footprints of vertebrate landing in non-teleost ray-finned fishes.</title>
        <authorList>
            <person name="Bi X."/>
            <person name="Wang K."/>
            <person name="Yang L."/>
            <person name="Pan H."/>
            <person name="Jiang H."/>
            <person name="Wei Q."/>
            <person name="Fang M."/>
            <person name="Yu H."/>
            <person name="Zhu C."/>
            <person name="Cai Y."/>
            <person name="He Y."/>
            <person name="Gan X."/>
            <person name="Zeng H."/>
            <person name="Yu D."/>
            <person name="Zhu Y."/>
            <person name="Jiang H."/>
            <person name="Qiu Q."/>
            <person name="Yang H."/>
            <person name="Zhang Y.E."/>
            <person name="Wang W."/>
            <person name="Zhu M."/>
            <person name="He S."/>
            <person name="Zhang G."/>
        </authorList>
    </citation>
    <scope>NUCLEOTIDE SEQUENCE</scope>
    <source>
        <strain evidence="4">Allg_001</strain>
    </source>
</reference>
<dbReference type="PANTHER" id="PTHR13177:SF3">
    <property type="entry name" value="DEATH-ASSOCIATED PROTEIN 1"/>
    <property type="match status" value="1"/>
</dbReference>
<organism evidence="4 5">
    <name type="scientific">Atractosteus spatula</name>
    <name type="common">Alligator gar</name>
    <name type="synonym">Lepisosteus spatula</name>
    <dbReference type="NCBI Taxonomy" id="7917"/>
    <lineage>
        <taxon>Eukaryota</taxon>
        <taxon>Metazoa</taxon>
        <taxon>Chordata</taxon>
        <taxon>Craniata</taxon>
        <taxon>Vertebrata</taxon>
        <taxon>Euteleostomi</taxon>
        <taxon>Actinopterygii</taxon>
        <taxon>Neopterygii</taxon>
        <taxon>Holostei</taxon>
        <taxon>Semionotiformes</taxon>
        <taxon>Lepisosteidae</taxon>
        <taxon>Atractosteus</taxon>
    </lineage>
</organism>
<evidence type="ECO:0000313" key="4">
    <source>
        <dbReference type="EMBL" id="MBN3313961.1"/>
    </source>
</evidence>
<keyword evidence="5" id="KW-1185">Reference proteome</keyword>